<evidence type="ECO:0000313" key="8">
    <source>
        <dbReference type="EMBL" id="SFV87114.1"/>
    </source>
</evidence>
<evidence type="ECO:0000256" key="7">
    <source>
        <dbReference type="SAM" id="Phobius"/>
    </source>
</evidence>
<dbReference type="AlphaFoldDB" id="A0A1W1DZG2"/>
<feature type="transmembrane region" description="Helical" evidence="7">
    <location>
        <begin position="36"/>
        <end position="55"/>
    </location>
</feature>
<dbReference type="PANTHER" id="PTHR42775">
    <property type="entry name" value="PERMEASE RV2963-RELATED"/>
    <property type="match status" value="1"/>
</dbReference>
<evidence type="ECO:0000256" key="2">
    <source>
        <dbReference type="ARBA" id="ARBA00006386"/>
    </source>
</evidence>
<organism evidence="8">
    <name type="scientific">hydrothermal vent metagenome</name>
    <dbReference type="NCBI Taxonomy" id="652676"/>
    <lineage>
        <taxon>unclassified sequences</taxon>
        <taxon>metagenomes</taxon>
        <taxon>ecological metagenomes</taxon>
    </lineage>
</organism>
<evidence type="ECO:0000256" key="5">
    <source>
        <dbReference type="ARBA" id="ARBA00022989"/>
    </source>
</evidence>
<feature type="transmembrane region" description="Helical" evidence="7">
    <location>
        <begin position="7"/>
        <end position="30"/>
    </location>
</feature>
<dbReference type="InterPro" id="IPR005524">
    <property type="entry name" value="DUF318"/>
</dbReference>
<keyword evidence="6 7" id="KW-0472">Membrane</keyword>
<dbReference type="EMBL" id="FPHY01000153">
    <property type="protein sequence ID" value="SFV87114.1"/>
    <property type="molecule type" value="Genomic_DNA"/>
</dbReference>
<dbReference type="Pfam" id="PF03773">
    <property type="entry name" value="ArsP_1"/>
    <property type="match status" value="1"/>
</dbReference>
<feature type="transmembrane region" description="Helical" evidence="7">
    <location>
        <begin position="135"/>
        <end position="151"/>
    </location>
</feature>
<proteinExistence type="inferred from homology"/>
<feature type="transmembrane region" description="Helical" evidence="7">
    <location>
        <begin position="163"/>
        <end position="185"/>
    </location>
</feature>
<name>A0A1W1DZG2_9ZZZZ</name>
<evidence type="ECO:0000256" key="1">
    <source>
        <dbReference type="ARBA" id="ARBA00004651"/>
    </source>
</evidence>
<evidence type="ECO:0000256" key="4">
    <source>
        <dbReference type="ARBA" id="ARBA00022692"/>
    </source>
</evidence>
<sequence length="222" mass="24306">MRAGIPLGVVFTFLIASPMINEIAVIILISVVGWKATLLFVASGAVIAFFGGILMEKMGVEKYIFNYDEIKNAKPAVISTLQTKKTWEVMHRYAVVEAKKIISELWKWVFLGVGIGALFHGYFPQDWAQSFDNDNLFAVPMAVIAGVPLYSDEVSIIPLVEAMLLKGVAVGTTLAFMMSIAAISLPELLILKKVMHWKALALFTGVVTISITLVGLLFNLVL</sequence>
<feature type="transmembrane region" description="Helical" evidence="7">
    <location>
        <begin position="105"/>
        <end position="123"/>
    </location>
</feature>
<feature type="transmembrane region" description="Helical" evidence="7">
    <location>
        <begin position="197"/>
        <end position="221"/>
    </location>
</feature>
<comment type="subcellular location">
    <subcellularLocation>
        <location evidence="1">Cell membrane</location>
        <topology evidence="1">Multi-pass membrane protein</topology>
    </subcellularLocation>
</comment>
<dbReference type="PANTHER" id="PTHR42775:SF1">
    <property type="entry name" value="PERMEASE RV2963-RELATED"/>
    <property type="match status" value="1"/>
</dbReference>
<dbReference type="GO" id="GO:0005886">
    <property type="term" value="C:plasma membrane"/>
    <property type="evidence" value="ECO:0007669"/>
    <property type="project" value="UniProtKB-SubCell"/>
</dbReference>
<reference evidence="8" key="1">
    <citation type="submission" date="2016-10" db="EMBL/GenBank/DDBJ databases">
        <authorList>
            <person name="de Groot N.N."/>
        </authorList>
    </citation>
    <scope>NUCLEOTIDE SEQUENCE</scope>
</reference>
<gene>
    <name evidence="8" type="ORF">MNB_SUP05-SYMBIONT-4-1118</name>
</gene>
<keyword evidence="3" id="KW-1003">Cell membrane</keyword>
<keyword evidence="5 7" id="KW-1133">Transmembrane helix</keyword>
<evidence type="ECO:0000256" key="6">
    <source>
        <dbReference type="ARBA" id="ARBA00023136"/>
    </source>
</evidence>
<dbReference type="InterPro" id="IPR053166">
    <property type="entry name" value="UPF0718_permease"/>
</dbReference>
<accession>A0A1W1DZG2</accession>
<keyword evidence="4 7" id="KW-0812">Transmembrane</keyword>
<evidence type="ECO:0000256" key="3">
    <source>
        <dbReference type="ARBA" id="ARBA00022475"/>
    </source>
</evidence>
<comment type="similarity">
    <text evidence="2">Belongs to the UPF0718 family.</text>
</comment>
<protein>
    <submittedName>
        <fullName evidence="8">Transporter</fullName>
    </submittedName>
</protein>